<feature type="transmembrane region" description="Helical" evidence="6">
    <location>
        <begin position="214"/>
        <end position="235"/>
    </location>
</feature>
<evidence type="ECO:0000259" key="7">
    <source>
        <dbReference type="Pfam" id="PF04116"/>
    </source>
</evidence>
<protein>
    <recommendedName>
        <fullName evidence="5">beta-carotene 3-hydroxylase</fullName>
        <ecNumber evidence="5">1.14.15.24</ecNumber>
    </recommendedName>
</protein>
<evidence type="ECO:0000256" key="6">
    <source>
        <dbReference type="SAM" id="Phobius"/>
    </source>
</evidence>
<dbReference type="PANTHER" id="PTHR31899">
    <property type="entry name" value="BETA-CAROTENE 3-HYDROXYLASE 1, CHLOROPLASTIC"/>
    <property type="match status" value="1"/>
</dbReference>
<dbReference type="GO" id="GO:0016123">
    <property type="term" value="P:xanthophyll biosynthetic process"/>
    <property type="evidence" value="ECO:0007669"/>
    <property type="project" value="TreeGrafter"/>
</dbReference>
<dbReference type="InterPro" id="IPR006694">
    <property type="entry name" value="Fatty_acid_hydroxylase"/>
</dbReference>
<keyword evidence="6" id="KW-1133">Transmembrane helix</keyword>
<reference evidence="8 9" key="1">
    <citation type="journal article" date="2019" name="Plant Biotechnol. J.">
        <title>The red bayberry genome and genetic basis of sex determination.</title>
        <authorList>
            <person name="Jia H.M."/>
            <person name="Jia H.J."/>
            <person name="Cai Q.L."/>
            <person name="Wang Y."/>
            <person name="Zhao H.B."/>
            <person name="Yang W.F."/>
            <person name="Wang G.Y."/>
            <person name="Li Y.H."/>
            <person name="Zhan D.L."/>
            <person name="Shen Y.T."/>
            <person name="Niu Q.F."/>
            <person name="Chang L."/>
            <person name="Qiu J."/>
            <person name="Zhao L."/>
            <person name="Xie H.B."/>
            <person name="Fu W.Y."/>
            <person name="Jin J."/>
            <person name="Li X.W."/>
            <person name="Jiao Y."/>
            <person name="Zhou C.C."/>
            <person name="Tu T."/>
            <person name="Chai C.Y."/>
            <person name="Gao J.L."/>
            <person name="Fan L.J."/>
            <person name="van de Weg E."/>
            <person name="Wang J.Y."/>
            <person name="Gao Z.S."/>
        </authorList>
    </citation>
    <scope>NUCLEOTIDE SEQUENCE [LARGE SCALE GENOMIC DNA]</scope>
    <source>
        <tissue evidence="8">Leaves</tissue>
    </source>
</reference>
<name>A0A6A1VRT0_9ROSI</name>
<comment type="similarity">
    <text evidence="2">Belongs to the sterol desaturase family.</text>
</comment>
<proteinExistence type="inferred from homology"/>
<evidence type="ECO:0000256" key="5">
    <source>
        <dbReference type="ARBA" id="ARBA00026097"/>
    </source>
</evidence>
<dbReference type="AlphaFoldDB" id="A0A6A1VRT0"/>
<evidence type="ECO:0000313" key="8">
    <source>
        <dbReference type="EMBL" id="KAB1215355.1"/>
    </source>
</evidence>
<sequence>MATGASVTSYSITHRSKQKIYQIPIPFSKSIPYWLRITSTTQLHGKSRKNNSFRVCLVMEKKAEDVIQVGKENAVKSAESIQNQVAASCLSERLARKRFERYTYLVAAIMSSLGVTSMAAMSVYYRFSLQIEGGEFPLFEMLGTFALSVGAAVGMEYWARWAHRALWHASLWNMHKSHHRPRTGPFELNDVFAIINAAPAIALLSYGFSNKGLIPGLCFGAGLGITVFGMAYMFVHDGLVHRRFPVGPIANVPYLRKVAAAHSLHHSDRFGGVPYGLFLGPKELEEVGGMEELEKEIQRRL</sequence>
<dbReference type="GO" id="GO:0016119">
    <property type="term" value="P:carotene metabolic process"/>
    <property type="evidence" value="ECO:0007669"/>
    <property type="project" value="TreeGrafter"/>
</dbReference>
<evidence type="ECO:0000256" key="3">
    <source>
        <dbReference type="ARBA" id="ARBA00022746"/>
    </source>
</evidence>
<dbReference type="GO" id="GO:0010291">
    <property type="term" value="F:beta-carotene 3-hydroxylase activity"/>
    <property type="evidence" value="ECO:0007669"/>
    <property type="project" value="UniProtKB-EC"/>
</dbReference>
<gene>
    <name evidence="8" type="ORF">CJ030_MR4G025275</name>
</gene>
<evidence type="ECO:0000256" key="2">
    <source>
        <dbReference type="ARBA" id="ARBA00009324"/>
    </source>
</evidence>
<dbReference type="PANTHER" id="PTHR31899:SF9">
    <property type="entry name" value="BETA-CAROTENE 3-HYDROXYLASE 1, CHLOROPLASTIC"/>
    <property type="match status" value="1"/>
</dbReference>
<feature type="transmembrane region" description="Helical" evidence="6">
    <location>
        <begin position="188"/>
        <end position="208"/>
    </location>
</feature>
<feature type="transmembrane region" description="Helical" evidence="6">
    <location>
        <begin position="137"/>
        <end position="159"/>
    </location>
</feature>
<keyword evidence="6" id="KW-0812">Transmembrane</keyword>
<dbReference type="EC" id="1.14.15.24" evidence="5"/>
<comment type="caution">
    <text evidence="8">The sequence shown here is derived from an EMBL/GenBank/DDBJ whole genome shotgun (WGS) entry which is preliminary data.</text>
</comment>
<feature type="domain" description="Fatty acid hydroxylase" evidence="7">
    <location>
        <begin position="151"/>
        <end position="278"/>
    </location>
</feature>
<evidence type="ECO:0000256" key="1">
    <source>
        <dbReference type="ARBA" id="ARBA00004508"/>
    </source>
</evidence>
<dbReference type="GO" id="GO:0005506">
    <property type="term" value="F:iron ion binding"/>
    <property type="evidence" value="ECO:0007669"/>
    <property type="project" value="InterPro"/>
</dbReference>
<feature type="transmembrane region" description="Helical" evidence="6">
    <location>
        <begin position="102"/>
        <end position="125"/>
    </location>
</feature>
<evidence type="ECO:0000256" key="4">
    <source>
        <dbReference type="ARBA" id="ARBA00023002"/>
    </source>
</evidence>
<dbReference type="OrthoDB" id="9990796at2759"/>
<dbReference type="GO" id="GO:0031969">
    <property type="term" value="C:chloroplast membrane"/>
    <property type="evidence" value="ECO:0007669"/>
    <property type="project" value="UniProtKB-SubCell"/>
</dbReference>
<dbReference type="EMBL" id="RXIC02000022">
    <property type="protein sequence ID" value="KAB1215355.1"/>
    <property type="molecule type" value="Genomic_DNA"/>
</dbReference>
<keyword evidence="3" id="KW-0125">Carotenoid biosynthesis</keyword>
<evidence type="ECO:0000313" key="9">
    <source>
        <dbReference type="Proteomes" id="UP000516437"/>
    </source>
</evidence>
<keyword evidence="9" id="KW-1185">Reference proteome</keyword>
<comment type="subcellular location">
    <subcellularLocation>
        <location evidence="1">Plastid</location>
        <location evidence="1">Chloroplast membrane</location>
        <topology evidence="1">Multi-pass membrane protein</topology>
    </subcellularLocation>
</comment>
<keyword evidence="4" id="KW-0560">Oxidoreductase</keyword>
<organism evidence="8 9">
    <name type="scientific">Morella rubra</name>
    <name type="common">Chinese bayberry</name>
    <dbReference type="NCBI Taxonomy" id="262757"/>
    <lineage>
        <taxon>Eukaryota</taxon>
        <taxon>Viridiplantae</taxon>
        <taxon>Streptophyta</taxon>
        <taxon>Embryophyta</taxon>
        <taxon>Tracheophyta</taxon>
        <taxon>Spermatophyta</taxon>
        <taxon>Magnoliopsida</taxon>
        <taxon>eudicotyledons</taxon>
        <taxon>Gunneridae</taxon>
        <taxon>Pentapetalae</taxon>
        <taxon>rosids</taxon>
        <taxon>fabids</taxon>
        <taxon>Fagales</taxon>
        <taxon>Myricaceae</taxon>
        <taxon>Morella</taxon>
    </lineage>
</organism>
<dbReference type="Pfam" id="PF04116">
    <property type="entry name" value="FA_hydroxylase"/>
    <property type="match status" value="1"/>
</dbReference>
<dbReference type="Proteomes" id="UP000516437">
    <property type="component" value="Chromosome 4"/>
</dbReference>
<keyword evidence="6" id="KW-0472">Membrane</keyword>
<dbReference type="InterPro" id="IPR045019">
    <property type="entry name" value="BETA-OHASE-like"/>
</dbReference>
<accession>A0A6A1VRT0</accession>